<evidence type="ECO:0000313" key="1">
    <source>
        <dbReference type="EMBL" id="KAF4395135.1"/>
    </source>
</evidence>
<evidence type="ECO:0000313" key="2">
    <source>
        <dbReference type="Proteomes" id="UP000583929"/>
    </source>
</evidence>
<comment type="caution">
    <text evidence="1">The sequence shown here is derived from an EMBL/GenBank/DDBJ whole genome shotgun (WGS) entry which is preliminary data.</text>
</comment>
<gene>
    <name evidence="1" type="ORF">G4B88_018005</name>
</gene>
<protein>
    <submittedName>
        <fullName evidence="1">Uncharacterized protein</fullName>
    </submittedName>
</protein>
<organism evidence="1 2">
    <name type="scientific">Cannabis sativa</name>
    <name type="common">Hemp</name>
    <name type="synonym">Marijuana</name>
    <dbReference type="NCBI Taxonomy" id="3483"/>
    <lineage>
        <taxon>Eukaryota</taxon>
        <taxon>Viridiplantae</taxon>
        <taxon>Streptophyta</taxon>
        <taxon>Embryophyta</taxon>
        <taxon>Tracheophyta</taxon>
        <taxon>Spermatophyta</taxon>
        <taxon>Magnoliopsida</taxon>
        <taxon>eudicotyledons</taxon>
        <taxon>Gunneridae</taxon>
        <taxon>Pentapetalae</taxon>
        <taxon>rosids</taxon>
        <taxon>fabids</taxon>
        <taxon>Rosales</taxon>
        <taxon>Cannabaceae</taxon>
        <taxon>Cannabis</taxon>
    </lineage>
</organism>
<dbReference type="EMBL" id="JAATIQ010000041">
    <property type="protein sequence ID" value="KAF4395135.1"/>
    <property type="molecule type" value="Genomic_DNA"/>
</dbReference>
<accession>A0A7J6HJC7</accession>
<dbReference type="Proteomes" id="UP000583929">
    <property type="component" value="Unassembled WGS sequence"/>
</dbReference>
<keyword evidence="2" id="KW-1185">Reference proteome</keyword>
<sequence>MDAIDSVIDPLRDFAKDSVRLVKRILQSGAPYRDRLRRHGIRRFLRQTDIHPYQQHHRWLSLGFCCYYSEAVFGANLDSQRIA</sequence>
<name>A0A7J6HJC7_CANSA</name>
<dbReference type="AlphaFoldDB" id="A0A7J6HJC7"/>
<proteinExistence type="predicted"/>
<reference evidence="1 2" key="1">
    <citation type="journal article" date="2020" name="bioRxiv">
        <title>Sequence and annotation of 42 cannabis genomes reveals extensive copy number variation in cannabinoid synthesis and pathogen resistance genes.</title>
        <authorList>
            <person name="Mckernan K.J."/>
            <person name="Helbert Y."/>
            <person name="Kane L.T."/>
            <person name="Ebling H."/>
            <person name="Zhang L."/>
            <person name="Liu B."/>
            <person name="Eaton Z."/>
            <person name="Mclaughlin S."/>
            <person name="Kingan S."/>
            <person name="Baybayan P."/>
            <person name="Concepcion G."/>
            <person name="Jordan M."/>
            <person name="Riva A."/>
            <person name="Barbazuk W."/>
            <person name="Harkins T."/>
        </authorList>
    </citation>
    <scope>NUCLEOTIDE SEQUENCE [LARGE SCALE GENOMIC DNA]</scope>
    <source>
        <strain evidence="2">cv. Jamaican Lion 4</strain>
        <tissue evidence="1">Leaf</tissue>
    </source>
</reference>